<feature type="domain" description="HTH araC/xylS-type" evidence="4">
    <location>
        <begin position="195"/>
        <end position="271"/>
    </location>
</feature>
<evidence type="ECO:0000313" key="6">
    <source>
        <dbReference type="Proteomes" id="UP000276309"/>
    </source>
</evidence>
<organism evidence="5 6">
    <name type="scientific">Euzebyella marina</name>
    <dbReference type="NCBI Taxonomy" id="1761453"/>
    <lineage>
        <taxon>Bacteria</taxon>
        <taxon>Pseudomonadati</taxon>
        <taxon>Bacteroidota</taxon>
        <taxon>Flavobacteriia</taxon>
        <taxon>Flavobacteriales</taxon>
        <taxon>Flavobacteriaceae</taxon>
        <taxon>Euzebyella</taxon>
    </lineage>
</organism>
<dbReference type="InterPro" id="IPR046532">
    <property type="entry name" value="DUF6597"/>
</dbReference>
<evidence type="ECO:0000256" key="2">
    <source>
        <dbReference type="ARBA" id="ARBA00023125"/>
    </source>
</evidence>
<keyword evidence="1" id="KW-0805">Transcription regulation</keyword>
<dbReference type="Gene3D" id="1.10.10.60">
    <property type="entry name" value="Homeodomain-like"/>
    <property type="match status" value="1"/>
</dbReference>
<dbReference type="OrthoDB" id="323290at2"/>
<accession>A0A3G2L1M7</accession>
<evidence type="ECO:0000256" key="1">
    <source>
        <dbReference type="ARBA" id="ARBA00023015"/>
    </source>
</evidence>
<evidence type="ECO:0000259" key="4">
    <source>
        <dbReference type="PROSITE" id="PS01124"/>
    </source>
</evidence>
<dbReference type="GO" id="GO:0003700">
    <property type="term" value="F:DNA-binding transcription factor activity"/>
    <property type="evidence" value="ECO:0007669"/>
    <property type="project" value="InterPro"/>
</dbReference>
<dbReference type="AlphaFoldDB" id="A0A3G2L1M7"/>
<evidence type="ECO:0000256" key="3">
    <source>
        <dbReference type="ARBA" id="ARBA00023163"/>
    </source>
</evidence>
<dbReference type="InterPro" id="IPR018060">
    <property type="entry name" value="HTH_AraC"/>
</dbReference>
<keyword evidence="3" id="KW-0804">Transcription</keyword>
<keyword evidence="6" id="KW-1185">Reference proteome</keyword>
<dbReference type="Pfam" id="PF12833">
    <property type="entry name" value="HTH_18"/>
    <property type="match status" value="1"/>
</dbReference>
<dbReference type="GO" id="GO:0043565">
    <property type="term" value="F:sequence-specific DNA binding"/>
    <property type="evidence" value="ECO:0007669"/>
    <property type="project" value="InterPro"/>
</dbReference>
<dbReference type="PROSITE" id="PS01124">
    <property type="entry name" value="HTH_ARAC_FAMILY_2"/>
    <property type="match status" value="1"/>
</dbReference>
<dbReference type="KEGG" id="emar:D1013_01405"/>
<gene>
    <name evidence="5" type="ORF">D1013_01405</name>
</gene>
<dbReference type="EMBL" id="CP032050">
    <property type="protein sequence ID" value="AYN66131.1"/>
    <property type="molecule type" value="Genomic_DNA"/>
</dbReference>
<dbReference type="InterPro" id="IPR050204">
    <property type="entry name" value="AraC_XylS_family_regulators"/>
</dbReference>
<evidence type="ECO:0000313" key="5">
    <source>
        <dbReference type="EMBL" id="AYN66131.1"/>
    </source>
</evidence>
<proteinExistence type="predicted"/>
<sequence>MQAFSSIKNLYLPVQPTVKQSGTNVLYREVVPADLLRNCIYCYWELKTIKRLQENFVYRVVSDGCIDIFFELTMPSESFVVGFCKKFTEFTLDTTFHYVGIRFLPTMFPQVFKIDASELSNRYVDLDDIHRHTSAFLRDRMEDNLSFEQIKELFDSYFFDLVNNSDFNADPRLYRSLDMILKKRGVLQVNEELDFGISQRQLRRLFNYYIGDTPKTFSKVVRFQNILRAKPSVQSLKKNKLFYDVGYYDQAHFIKEFRNHYGVTPTKAFGR</sequence>
<keyword evidence="2" id="KW-0238">DNA-binding</keyword>
<dbReference type="Proteomes" id="UP000276309">
    <property type="component" value="Chromosome"/>
</dbReference>
<dbReference type="RefSeq" id="WP_121847183.1">
    <property type="nucleotide sequence ID" value="NZ_CP032050.1"/>
</dbReference>
<name>A0A3G2L1M7_9FLAO</name>
<reference evidence="5 6" key="1">
    <citation type="submission" date="2018-08" db="EMBL/GenBank/DDBJ databases">
        <title>The reduced genetic potential of extracellular carbohydrate catabolism in Euzebyella marina RN62, a Flavobacteriia bacterium isolated from the hadal water.</title>
        <authorList>
            <person name="Xue C."/>
        </authorList>
    </citation>
    <scope>NUCLEOTIDE SEQUENCE [LARGE SCALE GENOMIC DNA]</scope>
    <source>
        <strain evidence="5 6">RN62</strain>
    </source>
</reference>
<protein>
    <submittedName>
        <fullName evidence="5">AraC family transcriptional regulator</fullName>
    </submittedName>
</protein>
<dbReference type="PANTHER" id="PTHR46796">
    <property type="entry name" value="HTH-TYPE TRANSCRIPTIONAL ACTIVATOR RHAS-RELATED"/>
    <property type="match status" value="1"/>
</dbReference>
<dbReference type="Pfam" id="PF20240">
    <property type="entry name" value="DUF6597"/>
    <property type="match status" value="1"/>
</dbReference>
<dbReference type="PANTHER" id="PTHR46796:SF13">
    <property type="entry name" value="HTH-TYPE TRANSCRIPTIONAL ACTIVATOR RHAS"/>
    <property type="match status" value="1"/>
</dbReference>